<dbReference type="OrthoDB" id="9770030at2"/>
<gene>
    <name evidence="3" type="ordered locus">THEYE_A1142</name>
</gene>
<sequence length="267" mass="30565">MKRFIVKIFILLSISFMGFNFSQASEQFDINDSIINDKFEVPQISTNEMKKALKNGALIIDNRPYFEWAVSHIPSAVTVSPKPGISKALYTSDKEEIKKLANNDKSKLIILYCDGIYCGKTKRVSKELVQEGFKNVYRYQLGIPVWRALGNLTQCEIEGIRYIYEKDGTAYFIDSRKEEEFKFKALKNSKNIPFDKVIEGKDVGEIFKAKEDGRLPVEDRNARIVVFGKDLKQTLKVAEGLTKEAFHNVCYYTGNLEDILKIEGNKN</sequence>
<feature type="domain" description="Rhodanese" evidence="2">
    <location>
        <begin position="53"/>
        <end position="151"/>
    </location>
</feature>
<dbReference type="InterPro" id="IPR001763">
    <property type="entry name" value="Rhodanese-like_dom"/>
</dbReference>
<proteinExistence type="predicted"/>
<dbReference type="PANTHER" id="PTHR44086:SF13">
    <property type="entry name" value="THIOSULFATE SULFURTRANSFERASE PSPE"/>
    <property type="match status" value="1"/>
</dbReference>
<dbReference type="EnsemblBacteria" id="ACI21740">
    <property type="protein sequence ID" value="ACI21740"/>
    <property type="gene ID" value="THEYE_A1142"/>
</dbReference>
<dbReference type="Pfam" id="PF00581">
    <property type="entry name" value="Rhodanese"/>
    <property type="match status" value="2"/>
</dbReference>
<evidence type="ECO:0000313" key="4">
    <source>
        <dbReference type="Proteomes" id="UP000000718"/>
    </source>
</evidence>
<dbReference type="PROSITE" id="PS50206">
    <property type="entry name" value="RHODANESE_3"/>
    <property type="match status" value="2"/>
</dbReference>
<reference evidence="3 4" key="2">
    <citation type="journal article" date="2015" name="Genome Announc.">
        <title>Genome Sequence of the Sulfate-Reducing Thermophilic Bacterium Thermodesulfovibrio yellowstonii Strain DSM 11347T (Phylum Nitrospirae).</title>
        <authorList>
            <person name="Bhatnagar S."/>
            <person name="Badger J.H."/>
            <person name="Madupu R."/>
            <person name="Khouri H.M."/>
            <person name="O'Connor E.M."/>
            <person name="Robb F.T."/>
            <person name="Ward N.L."/>
            <person name="Eisen J.A."/>
        </authorList>
    </citation>
    <scope>NUCLEOTIDE SEQUENCE [LARGE SCALE GENOMIC DNA]</scope>
    <source>
        <strain evidence="4">ATCC 51303 / DSM 11347 / YP87</strain>
    </source>
</reference>
<name>B5YL51_THEYD</name>
<dbReference type="SMART" id="SM00450">
    <property type="entry name" value="RHOD"/>
    <property type="match status" value="2"/>
</dbReference>
<keyword evidence="3" id="KW-0808">Transferase</keyword>
<dbReference type="eggNOG" id="COG0607">
    <property type="taxonomic scope" value="Bacteria"/>
</dbReference>
<feature type="chain" id="PRO_5002841352" evidence="1">
    <location>
        <begin position="25"/>
        <end position="267"/>
    </location>
</feature>
<protein>
    <submittedName>
        <fullName evidence="3">Sulfur transferase, putative</fullName>
    </submittedName>
</protein>
<evidence type="ECO:0000259" key="2">
    <source>
        <dbReference type="PROSITE" id="PS50206"/>
    </source>
</evidence>
<dbReference type="GO" id="GO:0004792">
    <property type="term" value="F:thiosulfate-cyanide sulfurtransferase activity"/>
    <property type="evidence" value="ECO:0000318"/>
    <property type="project" value="GO_Central"/>
</dbReference>
<dbReference type="SUPFAM" id="SSF52821">
    <property type="entry name" value="Rhodanese/Cell cycle control phosphatase"/>
    <property type="match status" value="2"/>
</dbReference>
<organism evidence="3 4">
    <name type="scientific">Thermodesulfovibrio yellowstonii (strain ATCC 51303 / DSM 11347 / YP87)</name>
    <dbReference type="NCBI Taxonomy" id="289376"/>
    <lineage>
        <taxon>Bacteria</taxon>
        <taxon>Pseudomonadati</taxon>
        <taxon>Nitrospirota</taxon>
        <taxon>Thermodesulfovibrionia</taxon>
        <taxon>Thermodesulfovibrionales</taxon>
        <taxon>Thermodesulfovibrionaceae</taxon>
        <taxon>Thermodesulfovibrio</taxon>
    </lineage>
</organism>
<dbReference type="PATRIC" id="fig|289376.4.peg.1120"/>
<dbReference type="PANTHER" id="PTHR44086">
    <property type="entry name" value="THIOSULFATE SULFURTRANSFERASE RDL2, MITOCHONDRIAL-RELATED"/>
    <property type="match status" value="1"/>
</dbReference>
<dbReference type="CDD" id="cd00158">
    <property type="entry name" value="RHOD"/>
    <property type="match status" value="2"/>
</dbReference>
<dbReference type="InterPro" id="IPR036873">
    <property type="entry name" value="Rhodanese-like_dom_sf"/>
</dbReference>
<dbReference type="STRING" id="289376.THEYE_A1142"/>
<dbReference type="RefSeq" id="WP_012546447.1">
    <property type="nucleotide sequence ID" value="NC_011296.1"/>
</dbReference>
<feature type="signal peptide" evidence="1">
    <location>
        <begin position="1"/>
        <end position="24"/>
    </location>
</feature>
<keyword evidence="1" id="KW-0732">Signal</keyword>
<evidence type="ECO:0000256" key="1">
    <source>
        <dbReference type="SAM" id="SignalP"/>
    </source>
</evidence>
<dbReference type="AlphaFoldDB" id="B5YL51"/>
<dbReference type="InParanoid" id="B5YL51"/>
<dbReference type="Gene3D" id="3.40.250.10">
    <property type="entry name" value="Rhodanese-like domain"/>
    <property type="match status" value="2"/>
</dbReference>
<keyword evidence="4" id="KW-1185">Reference proteome</keyword>
<dbReference type="Proteomes" id="UP000000718">
    <property type="component" value="Chromosome"/>
</dbReference>
<dbReference type="KEGG" id="tye:THEYE_A1142"/>
<reference evidence="4" key="1">
    <citation type="submission" date="2008-08" db="EMBL/GenBank/DDBJ databases">
        <title>The complete genome sequence of Thermodesulfovibrio yellowstonii strain ATCC 51303 / DSM 11347 / YP87.</title>
        <authorList>
            <person name="Dodson R.J."/>
            <person name="Durkin A.S."/>
            <person name="Wu M."/>
            <person name="Eisen J."/>
            <person name="Sutton G."/>
        </authorList>
    </citation>
    <scope>NUCLEOTIDE SEQUENCE [LARGE SCALE GENOMIC DNA]</scope>
    <source>
        <strain evidence="4">ATCC 51303 / DSM 11347 / YP87</strain>
    </source>
</reference>
<evidence type="ECO:0000313" key="3">
    <source>
        <dbReference type="EMBL" id="ACI21740.1"/>
    </source>
</evidence>
<feature type="domain" description="Rhodanese" evidence="2">
    <location>
        <begin position="166"/>
        <end position="264"/>
    </location>
</feature>
<dbReference type="EMBL" id="CP001147">
    <property type="protein sequence ID" value="ACI21740.1"/>
    <property type="molecule type" value="Genomic_DNA"/>
</dbReference>
<dbReference type="HOGENOM" id="CLU_1041828_0_0_0"/>
<accession>B5YL51</accession>